<proteinExistence type="predicted"/>
<comment type="caution">
    <text evidence="1">The sequence shown here is derived from an EMBL/GenBank/DDBJ whole genome shotgun (WGS) entry which is preliminary data.</text>
</comment>
<evidence type="ECO:0000313" key="1">
    <source>
        <dbReference type="EMBL" id="KAJ8749221.1"/>
    </source>
</evidence>
<accession>A0AAV8SB20</accession>
<evidence type="ECO:0000313" key="2">
    <source>
        <dbReference type="Proteomes" id="UP001159364"/>
    </source>
</evidence>
<dbReference type="Proteomes" id="UP001159364">
    <property type="component" value="Linkage Group LG12"/>
</dbReference>
<sequence length="74" mass="8642">MQCLMHGWKDRCFISFCGFVLVSHRANYGILISRTKLTAPLCVLATYESHFLVPRYDIFERLQRFGQNSLSKAR</sequence>
<name>A0AAV8SB20_9ROSI</name>
<gene>
    <name evidence="1" type="ORF">K2173_018695</name>
</gene>
<organism evidence="1 2">
    <name type="scientific">Erythroxylum novogranatense</name>
    <dbReference type="NCBI Taxonomy" id="1862640"/>
    <lineage>
        <taxon>Eukaryota</taxon>
        <taxon>Viridiplantae</taxon>
        <taxon>Streptophyta</taxon>
        <taxon>Embryophyta</taxon>
        <taxon>Tracheophyta</taxon>
        <taxon>Spermatophyta</taxon>
        <taxon>Magnoliopsida</taxon>
        <taxon>eudicotyledons</taxon>
        <taxon>Gunneridae</taxon>
        <taxon>Pentapetalae</taxon>
        <taxon>rosids</taxon>
        <taxon>fabids</taxon>
        <taxon>Malpighiales</taxon>
        <taxon>Erythroxylaceae</taxon>
        <taxon>Erythroxylum</taxon>
    </lineage>
</organism>
<dbReference type="AlphaFoldDB" id="A0AAV8SB20"/>
<reference evidence="1 2" key="1">
    <citation type="submission" date="2021-09" db="EMBL/GenBank/DDBJ databases">
        <title>Genomic insights and catalytic innovation underlie evolution of tropane alkaloids biosynthesis.</title>
        <authorList>
            <person name="Wang Y.-J."/>
            <person name="Tian T."/>
            <person name="Huang J.-P."/>
            <person name="Huang S.-X."/>
        </authorList>
    </citation>
    <scope>NUCLEOTIDE SEQUENCE [LARGE SCALE GENOMIC DNA]</scope>
    <source>
        <strain evidence="1">KIB-2018</strain>
        <tissue evidence="1">Leaf</tissue>
    </source>
</reference>
<protein>
    <submittedName>
        <fullName evidence="1">Uncharacterized protein</fullName>
    </submittedName>
</protein>
<dbReference type="EMBL" id="JAIWQS010000012">
    <property type="protein sequence ID" value="KAJ8749221.1"/>
    <property type="molecule type" value="Genomic_DNA"/>
</dbReference>
<keyword evidence="2" id="KW-1185">Reference proteome</keyword>